<reference evidence="5" key="1">
    <citation type="submission" date="2019-02" db="EMBL/GenBank/DDBJ databases">
        <authorList>
            <person name="Gruber-Vodicka R. H."/>
            <person name="Seah K. B. B."/>
        </authorList>
    </citation>
    <scope>NUCLEOTIDE SEQUENCE</scope>
    <source>
        <strain evidence="5">BECK_SA2B12</strain>
        <strain evidence="3">BECK_SA2B15</strain>
        <strain evidence="4">BECK_SA2B20</strain>
    </source>
</reference>
<dbReference type="AlphaFoldDB" id="A0A450UUY6"/>
<evidence type="ECO:0000259" key="2">
    <source>
        <dbReference type="Pfam" id="PF14358"/>
    </source>
</evidence>
<dbReference type="EMBL" id="CAADFG010000005">
    <property type="protein sequence ID" value="VFJ87843.1"/>
    <property type="molecule type" value="Genomic_DNA"/>
</dbReference>
<feature type="transmembrane region" description="Helical" evidence="1">
    <location>
        <begin position="12"/>
        <end position="35"/>
    </location>
</feature>
<keyword evidence="1" id="KW-0472">Membrane</keyword>
<evidence type="ECO:0000256" key="1">
    <source>
        <dbReference type="SAM" id="Phobius"/>
    </source>
</evidence>
<feature type="transmembrane region" description="Helical" evidence="1">
    <location>
        <begin position="56"/>
        <end position="76"/>
    </location>
</feature>
<dbReference type="EMBL" id="CAADFI010000005">
    <property type="protein sequence ID" value="VFJ89555.1"/>
    <property type="molecule type" value="Genomic_DNA"/>
</dbReference>
<keyword evidence="1" id="KW-0812">Transmembrane</keyword>
<sequence>MKYMKRSTFNFIIDAIAFGGFVFLVVTGILIRYALPHGRGRSGVIWGMDRHQWGDLHFWIALALLAIVAFHLFLHWRWVVTMVVGKVRQGWDWRALSGVVGLVGFLGLAFAPLMSGVMNGVERVQRAPPPHPYAEKSGHESEIRGSMTLREVEDSSGIPVSDLIRRLGLPPETAPDTRLRELRRTHGLSMNRVRAIVGEGARE</sequence>
<accession>A0A450UUY6</accession>
<gene>
    <name evidence="3" type="ORF">BECKH772A_GA0070896_1000534</name>
    <name evidence="4" type="ORF">BECKH772B_GA0070898_1000534</name>
    <name evidence="5" type="ORF">BECKH772C_GA0070978_1000534</name>
</gene>
<feature type="domain" description="Flavinylation-associated cytochrome" evidence="2">
    <location>
        <begin position="12"/>
        <end position="76"/>
    </location>
</feature>
<dbReference type="InterPro" id="IPR025517">
    <property type="entry name" value="DUF4405"/>
</dbReference>
<organism evidence="5">
    <name type="scientific">Candidatus Kentrum eta</name>
    <dbReference type="NCBI Taxonomy" id="2126337"/>
    <lineage>
        <taxon>Bacteria</taxon>
        <taxon>Pseudomonadati</taxon>
        <taxon>Pseudomonadota</taxon>
        <taxon>Gammaproteobacteria</taxon>
        <taxon>Candidatus Kentrum</taxon>
    </lineage>
</organism>
<keyword evidence="1" id="KW-1133">Transmembrane helix</keyword>
<feature type="transmembrane region" description="Helical" evidence="1">
    <location>
        <begin position="96"/>
        <end position="117"/>
    </location>
</feature>
<dbReference type="EMBL" id="CAADFJ010000005">
    <property type="protein sequence ID" value="VFJ96250.1"/>
    <property type="molecule type" value="Genomic_DNA"/>
</dbReference>
<evidence type="ECO:0000313" key="4">
    <source>
        <dbReference type="EMBL" id="VFJ89555.1"/>
    </source>
</evidence>
<dbReference type="Pfam" id="PF14358">
    <property type="entry name" value="DUF4405"/>
    <property type="match status" value="1"/>
</dbReference>
<evidence type="ECO:0000313" key="3">
    <source>
        <dbReference type="EMBL" id="VFJ87843.1"/>
    </source>
</evidence>
<evidence type="ECO:0000313" key="5">
    <source>
        <dbReference type="EMBL" id="VFJ96250.1"/>
    </source>
</evidence>
<protein>
    <recommendedName>
        <fullName evidence="2">Flavinylation-associated cytochrome domain-containing protein</fullName>
    </recommendedName>
</protein>
<proteinExistence type="predicted"/>
<name>A0A450UUY6_9GAMM</name>